<dbReference type="SUPFAM" id="SSF56601">
    <property type="entry name" value="beta-lactamase/transpeptidase-like"/>
    <property type="match status" value="1"/>
</dbReference>
<reference evidence="2" key="1">
    <citation type="submission" date="2020-11" db="EMBL/GenBank/DDBJ databases">
        <authorList>
            <person name="Tran Van P."/>
        </authorList>
    </citation>
    <scope>NUCLEOTIDE SEQUENCE</scope>
</reference>
<dbReference type="EMBL" id="CAJPVJ010022029">
    <property type="protein sequence ID" value="CAG2178117.1"/>
    <property type="molecule type" value="Genomic_DNA"/>
</dbReference>
<dbReference type="Pfam" id="PF00144">
    <property type="entry name" value="Beta-lactamase"/>
    <property type="match status" value="1"/>
</dbReference>
<dbReference type="InterPro" id="IPR012338">
    <property type="entry name" value="Beta-lactam/transpept-like"/>
</dbReference>
<dbReference type="EMBL" id="OC936854">
    <property type="protein sequence ID" value="CAD7660981.1"/>
    <property type="molecule type" value="Genomic_DNA"/>
</dbReference>
<protein>
    <recommendedName>
        <fullName evidence="1">Beta-lactamase-related domain-containing protein</fullName>
    </recommendedName>
</protein>
<dbReference type="InterPro" id="IPR052794">
    <property type="entry name" value="Mito_Ser_Protease_LACTB"/>
</dbReference>
<dbReference type="InterPro" id="IPR001466">
    <property type="entry name" value="Beta-lactam-related"/>
</dbReference>
<dbReference type="PANTHER" id="PTHR46520:SF1">
    <property type="entry name" value="SERINE BETA-LACTAMASE-LIKE PROTEIN LACTB, MITOCHONDRIAL"/>
    <property type="match status" value="1"/>
</dbReference>
<dbReference type="GO" id="GO:0019216">
    <property type="term" value="P:regulation of lipid metabolic process"/>
    <property type="evidence" value="ECO:0007669"/>
    <property type="project" value="TreeGrafter"/>
</dbReference>
<accession>A0A7R9QXV9</accession>
<feature type="domain" description="Beta-lactamase-related" evidence="1">
    <location>
        <begin position="25"/>
        <end position="146"/>
    </location>
</feature>
<dbReference type="GO" id="GO:0006508">
    <property type="term" value="P:proteolysis"/>
    <property type="evidence" value="ECO:0007669"/>
    <property type="project" value="TreeGrafter"/>
</dbReference>
<dbReference type="Proteomes" id="UP000728032">
    <property type="component" value="Unassembled WGS sequence"/>
</dbReference>
<name>A0A7R9QXV9_9ACAR</name>
<evidence type="ECO:0000313" key="3">
    <source>
        <dbReference type="Proteomes" id="UP000728032"/>
    </source>
</evidence>
<dbReference type="OrthoDB" id="5946976at2759"/>
<dbReference type="AlphaFoldDB" id="A0A7R9QXV9"/>
<sequence length="154" mass="17515">MFTQLHMNSTFAERREMIVKHRPQYYQLSNQTSGTLQKSDIIDELISYEGSWPAGGIISTADNMLRFANAMLSAYHGNDQVQELWTPETIGKIKPDWMSDNEYAKGWQVIHYPDDLPYPYKTLIWHDGGLTGVSTHLTLFPKENMVGLTSSAVS</sequence>
<dbReference type="PANTHER" id="PTHR46520">
    <property type="entry name" value="SERINE BETA-LACTAMASE-LIKE PROTEIN LACTB, MITOCHONDRIAL"/>
    <property type="match status" value="1"/>
</dbReference>
<dbReference type="GO" id="GO:0005739">
    <property type="term" value="C:mitochondrion"/>
    <property type="evidence" value="ECO:0007669"/>
    <property type="project" value="TreeGrafter"/>
</dbReference>
<evidence type="ECO:0000313" key="2">
    <source>
        <dbReference type="EMBL" id="CAD7660981.1"/>
    </source>
</evidence>
<dbReference type="GO" id="GO:0008233">
    <property type="term" value="F:peptidase activity"/>
    <property type="evidence" value="ECO:0007669"/>
    <property type="project" value="TreeGrafter"/>
</dbReference>
<gene>
    <name evidence="2" type="ORF">ONB1V03_LOCUS17543</name>
</gene>
<evidence type="ECO:0000259" key="1">
    <source>
        <dbReference type="Pfam" id="PF00144"/>
    </source>
</evidence>
<organism evidence="2">
    <name type="scientific">Oppiella nova</name>
    <dbReference type="NCBI Taxonomy" id="334625"/>
    <lineage>
        <taxon>Eukaryota</taxon>
        <taxon>Metazoa</taxon>
        <taxon>Ecdysozoa</taxon>
        <taxon>Arthropoda</taxon>
        <taxon>Chelicerata</taxon>
        <taxon>Arachnida</taxon>
        <taxon>Acari</taxon>
        <taxon>Acariformes</taxon>
        <taxon>Sarcoptiformes</taxon>
        <taxon>Oribatida</taxon>
        <taxon>Brachypylina</taxon>
        <taxon>Oppioidea</taxon>
        <taxon>Oppiidae</taxon>
        <taxon>Oppiella</taxon>
    </lineage>
</organism>
<keyword evidence="3" id="KW-1185">Reference proteome</keyword>
<proteinExistence type="predicted"/>
<dbReference type="Gene3D" id="3.40.710.10">
    <property type="entry name" value="DD-peptidase/beta-lactamase superfamily"/>
    <property type="match status" value="1"/>
</dbReference>